<name>A0AAD9QL97_ACRCE</name>
<feature type="compositionally biased region" description="Basic and acidic residues" evidence="16">
    <location>
        <begin position="335"/>
        <end position="356"/>
    </location>
</feature>
<dbReference type="SMART" id="SM00220">
    <property type="entry name" value="S_TKc"/>
    <property type="match status" value="1"/>
</dbReference>
<dbReference type="PROSITE" id="PS00107">
    <property type="entry name" value="PROTEIN_KINASE_ATP"/>
    <property type="match status" value="1"/>
</dbReference>
<dbReference type="Proteomes" id="UP001249851">
    <property type="component" value="Unassembled WGS sequence"/>
</dbReference>
<evidence type="ECO:0000256" key="9">
    <source>
        <dbReference type="ARBA" id="ARBA00022777"/>
    </source>
</evidence>
<evidence type="ECO:0000313" key="18">
    <source>
        <dbReference type="EMBL" id="KAK2563336.1"/>
    </source>
</evidence>
<feature type="compositionally biased region" description="Basic and acidic residues" evidence="16">
    <location>
        <begin position="576"/>
        <end position="594"/>
    </location>
</feature>
<feature type="compositionally biased region" description="Basic and acidic residues" evidence="16">
    <location>
        <begin position="363"/>
        <end position="374"/>
    </location>
</feature>
<evidence type="ECO:0000256" key="13">
    <source>
        <dbReference type="ARBA" id="ARBA00047811"/>
    </source>
</evidence>
<dbReference type="InterPro" id="IPR000719">
    <property type="entry name" value="Prot_kinase_dom"/>
</dbReference>
<evidence type="ECO:0000256" key="11">
    <source>
        <dbReference type="ARBA" id="ARBA00023242"/>
    </source>
</evidence>
<keyword evidence="10 15" id="KW-0067">ATP-binding</keyword>
<protein>
    <recommendedName>
        <fullName evidence="12">Cyclin-dependent kinase-like 2</fullName>
        <ecNumber evidence="4">2.7.11.22</ecNumber>
    </recommendedName>
</protein>
<dbReference type="GO" id="GO:0005634">
    <property type="term" value="C:nucleus"/>
    <property type="evidence" value="ECO:0007669"/>
    <property type="project" value="UniProtKB-SubCell"/>
</dbReference>
<comment type="caution">
    <text evidence="18">The sequence shown here is derived from an EMBL/GenBank/DDBJ whole genome shotgun (WGS) entry which is preliminary data.</text>
</comment>
<dbReference type="FunFam" id="1.10.510.10:FF:000261">
    <property type="entry name" value="cyclin-dependent kinase-like 2 isoform X2"/>
    <property type="match status" value="1"/>
</dbReference>
<dbReference type="EMBL" id="JARQWQ010000025">
    <property type="protein sequence ID" value="KAK2563336.1"/>
    <property type="molecule type" value="Genomic_DNA"/>
</dbReference>
<comment type="subcellular location">
    <subcellularLocation>
        <location evidence="2">Cytoplasm</location>
    </subcellularLocation>
    <subcellularLocation>
        <location evidence="1">Nucleus</location>
    </subcellularLocation>
</comment>
<comment type="catalytic activity">
    <reaction evidence="14">
        <text>L-seryl-[protein] + ATP = O-phospho-L-seryl-[protein] + ADP + H(+)</text>
        <dbReference type="Rhea" id="RHEA:17989"/>
        <dbReference type="Rhea" id="RHEA-COMP:9863"/>
        <dbReference type="Rhea" id="RHEA-COMP:11604"/>
        <dbReference type="ChEBI" id="CHEBI:15378"/>
        <dbReference type="ChEBI" id="CHEBI:29999"/>
        <dbReference type="ChEBI" id="CHEBI:30616"/>
        <dbReference type="ChEBI" id="CHEBI:83421"/>
        <dbReference type="ChEBI" id="CHEBI:456216"/>
        <dbReference type="EC" id="2.7.11.22"/>
    </reaction>
</comment>
<feature type="compositionally biased region" description="Low complexity" evidence="16">
    <location>
        <begin position="477"/>
        <end position="492"/>
    </location>
</feature>
<evidence type="ECO:0000256" key="5">
    <source>
        <dbReference type="ARBA" id="ARBA00022490"/>
    </source>
</evidence>
<feature type="compositionally biased region" description="Basic and acidic residues" evidence="16">
    <location>
        <begin position="505"/>
        <end position="515"/>
    </location>
</feature>
<reference evidence="18" key="2">
    <citation type="journal article" date="2023" name="Science">
        <title>Genomic signatures of disease resistance in endangered staghorn corals.</title>
        <authorList>
            <person name="Vollmer S.V."/>
            <person name="Selwyn J.D."/>
            <person name="Despard B.A."/>
            <person name="Roesel C.L."/>
        </authorList>
    </citation>
    <scope>NUCLEOTIDE SEQUENCE</scope>
    <source>
        <strain evidence="18">K2</strain>
    </source>
</reference>
<dbReference type="PANTHER" id="PTHR24056:SF400">
    <property type="entry name" value="KINASE, PUTATIVE-RELATED"/>
    <property type="match status" value="1"/>
</dbReference>
<reference evidence="18" key="1">
    <citation type="journal article" date="2023" name="G3 (Bethesda)">
        <title>Whole genome assembly and annotation of the endangered Caribbean coral Acropora cervicornis.</title>
        <authorList>
            <person name="Selwyn J.D."/>
            <person name="Vollmer S.V."/>
        </authorList>
    </citation>
    <scope>NUCLEOTIDE SEQUENCE</scope>
    <source>
        <strain evidence="18">K2</strain>
    </source>
</reference>
<evidence type="ECO:0000256" key="6">
    <source>
        <dbReference type="ARBA" id="ARBA00022527"/>
    </source>
</evidence>
<comment type="similarity">
    <text evidence="3">Belongs to the protein kinase superfamily. CMGC Ser/Thr protein kinase family. CDC2/CDKX subfamily.</text>
</comment>
<dbReference type="PROSITE" id="PS50011">
    <property type="entry name" value="PROTEIN_KINASE_DOM"/>
    <property type="match status" value="1"/>
</dbReference>
<feature type="region of interest" description="Disordered" evidence="16">
    <location>
        <begin position="308"/>
        <end position="386"/>
    </location>
</feature>
<keyword evidence="5" id="KW-0963">Cytoplasm</keyword>
<keyword evidence="9 18" id="KW-0418">Kinase</keyword>
<evidence type="ECO:0000256" key="15">
    <source>
        <dbReference type="PROSITE-ProRule" id="PRU10141"/>
    </source>
</evidence>
<dbReference type="AlphaFoldDB" id="A0AAD9QL97"/>
<dbReference type="InterPro" id="IPR050108">
    <property type="entry name" value="CDK"/>
</dbReference>
<feature type="compositionally biased region" description="Polar residues" evidence="16">
    <location>
        <begin position="446"/>
        <end position="458"/>
    </location>
</feature>
<dbReference type="GO" id="GO:0005524">
    <property type="term" value="F:ATP binding"/>
    <property type="evidence" value="ECO:0007669"/>
    <property type="project" value="UniProtKB-UniRule"/>
</dbReference>
<dbReference type="EC" id="2.7.11.22" evidence="4"/>
<feature type="domain" description="Protein kinase" evidence="17">
    <location>
        <begin position="4"/>
        <end position="282"/>
    </location>
</feature>
<dbReference type="Gene3D" id="3.30.200.20">
    <property type="entry name" value="Phosphorylase Kinase, domain 1"/>
    <property type="match status" value="1"/>
</dbReference>
<feature type="compositionally biased region" description="Polar residues" evidence="16">
    <location>
        <begin position="421"/>
        <end position="432"/>
    </location>
</feature>
<dbReference type="InterPro" id="IPR008271">
    <property type="entry name" value="Ser/Thr_kinase_AS"/>
</dbReference>
<evidence type="ECO:0000256" key="3">
    <source>
        <dbReference type="ARBA" id="ARBA00006485"/>
    </source>
</evidence>
<keyword evidence="19" id="KW-1185">Reference proteome</keyword>
<feature type="region of interest" description="Disordered" evidence="16">
    <location>
        <begin position="505"/>
        <end position="599"/>
    </location>
</feature>
<evidence type="ECO:0000256" key="10">
    <source>
        <dbReference type="ARBA" id="ARBA00022840"/>
    </source>
</evidence>
<keyword evidence="7" id="KW-0808">Transferase</keyword>
<feature type="region of interest" description="Disordered" evidence="16">
    <location>
        <begin position="421"/>
        <end position="492"/>
    </location>
</feature>
<keyword evidence="6" id="KW-0723">Serine/threonine-protein kinase</keyword>
<dbReference type="InterPro" id="IPR011009">
    <property type="entry name" value="Kinase-like_dom_sf"/>
</dbReference>
<sequence>MEKYENLGLVGEGSYGMVMKCRHKESNQIVAIKKFIESEDDKMVKKIALREIRMLKQLRHDNLVNLIEVFRRKKRLFLVFEFVDHTVLDELERYPNGLDENAVKKVLWQVLRAIEFCHNHNIIHRDVKPENILVSKSGVVKLCDFGFARTLGPGEVYTDYVATRWYRAPELLVGDTKYGRAVDVWALGCLLAEMLTGEPLFPGDSDIDQLYHIISKIGNLTNRHKEIFHRNPLFVGMKLPEVKEVEPFEKRFHRVSAAAMDIMKMDPSERPWCSQLLKHEFFKKDNFGEKFAQELKAKITRETADNPLLKSIVGRHGDTKDDTAEEKARRKKRREKEQREREGRESKRSDVKDSLKEHRKHKDPKDCTSPEKQSKKAPLLPSSSMEITTGVGAVAVSNSPPHTVHATVGASTSNIPTSLYATTGSSTSTTPLDTFVTGPPHGKQLSPIQSASTLRNSPPQEPPGVALSKGSIGFVNTSPGTSTKGSSSHTISLSKTNIGFGVVAPRHEIGNDSKVKKTPPSYAKKTGGPPPNHHSGSLYPTSDSYYDQRTSSNFDLSSRHSDRAPLETNYKKKRDKDKEKDKERLTRGENEFPHLPDVPGAEGTHLRMWTILQRNNWKIDQNVSRIKNISICVAV</sequence>
<evidence type="ECO:0000256" key="8">
    <source>
        <dbReference type="ARBA" id="ARBA00022741"/>
    </source>
</evidence>
<evidence type="ECO:0000313" key="19">
    <source>
        <dbReference type="Proteomes" id="UP001249851"/>
    </source>
</evidence>
<evidence type="ECO:0000256" key="14">
    <source>
        <dbReference type="ARBA" id="ARBA00048367"/>
    </source>
</evidence>
<keyword evidence="8 15" id="KW-0547">Nucleotide-binding</keyword>
<dbReference type="CDD" id="cd07846">
    <property type="entry name" value="STKc_CDKL2_3"/>
    <property type="match status" value="1"/>
</dbReference>
<organism evidence="18 19">
    <name type="scientific">Acropora cervicornis</name>
    <name type="common">Staghorn coral</name>
    <dbReference type="NCBI Taxonomy" id="6130"/>
    <lineage>
        <taxon>Eukaryota</taxon>
        <taxon>Metazoa</taxon>
        <taxon>Cnidaria</taxon>
        <taxon>Anthozoa</taxon>
        <taxon>Hexacorallia</taxon>
        <taxon>Scleractinia</taxon>
        <taxon>Astrocoeniina</taxon>
        <taxon>Acroporidae</taxon>
        <taxon>Acropora</taxon>
    </lineage>
</organism>
<evidence type="ECO:0000256" key="1">
    <source>
        <dbReference type="ARBA" id="ARBA00004123"/>
    </source>
</evidence>
<feature type="compositionally biased region" description="Polar residues" evidence="16">
    <location>
        <begin position="534"/>
        <end position="556"/>
    </location>
</feature>
<feature type="compositionally biased region" description="Basic and acidic residues" evidence="16">
    <location>
        <begin position="315"/>
        <end position="328"/>
    </location>
</feature>
<evidence type="ECO:0000256" key="7">
    <source>
        <dbReference type="ARBA" id="ARBA00022679"/>
    </source>
</evidence>
<dbReference type="InterPro" id="IPR017441">
    <property type="entry name" value="Protein_kinase_ATP_BS"/>
</dbReference>
<evidence type="ECO:0000256" key="16">
    <source>
        <dbReference type="SAM" id="MobiDB-lite"/>
    </source>
</evidence>
<evidence type="ECO:0000256" key="2">
    <source>
        <dbReference type="ARBA" id="ARBA00004496"/>
    </source>
</evidence>
<comment type="catalytic activity">
    <reaction evidence="13">
        <text>L-threonyl-[protein] + ATP = O-phospho-L-threonyl-[protein] + ADP + H(+)</text>
        <dbReference type="Rhea" id="RHEA:46608"/>
        <dbReference type="Rhea" id="RHEA-COMP:11060"/>
        <dbReference type="Rhea" id="RHEA-COMP:11605"/>
        <dbReference type="ChEBI" id="CHEBI:15378"/>
        <dbReference type="ChEBI" id="CHEBI:30013"/>
        <dbReference type="ChEBI" id="CHEBI:30616"/>
        <dbReference type="ChEBI" id="CHEBI:61977"/>
        <dbReference type="ChEBI" id="CHEBI:456216"/>
        <dbReference type="EC" id="2.7.11.22"/>
    </reaction>
</comment>
<evidence type="ECO:0000256" key="12">
    <source>
        <dbReference type="ARBA" id="ARBA00039642"/>
    </source>
</evidence>
<evidence type="ECO:0000256" key="4">
    <source>
        <dbReference type="ARBA" id="ARBA00012425"/>
    </source>
</evidence>
<feature type="binding site" evidence="15">
    <location>
        <position position="34"/>
    </location>
    <ligand>
        <name>ATP</name>
        <dbReference type="ChEBI" id="CHEBI:30616"/>
    </ligand>
</feature>
<evidence type="ECO:0000259" key="17">
    <source>
        <dbReference type="PROSITE" id="PS50011"/>
    </source>
</evidence>
<keyword evidence="11" id="KW-0539">Nucleus</keyword>
<dbReference type="Pfam" id="PF00069">
    <property type="entry name" value="Pkinase"/>
    <property type="match status" value="1"/>
</dbReference>
<dbReference type="GO" id="GO:0004693">
    <property type="term" value="F:cyclin-dependent protein serine/threonine kinase activity"/>
    <property type="evidence" value="ECO:0007669"/>
    <property type="project" value="UniProtKB-EC"/>
</dbReference>
<accession>A0AAD9QL97</accession>
<dbReference type="PROSITE" id="PS00108">
    <property type="entry name" value="PROTEIN_KINASE_ST"/>
    <property type="match status" value="1"/>
</dbReference>
<dbReference type="Gene3D" id="1.10.510.10">
    <property type="entry name" value="Transferase(Phosphotransferase) domain 1"/>
    <property type="match status" value="1"/>
</dbReference>
<dbReference type="SUPFAM" id="SSF56112">
    <property type="entry name" value="Protein kinase-like (PK-like)"/>
    <property type="match status" value="1"/>
</dbReference>
<dbReference type="GO" id="GO:0005737">
    <property type="term" value="C:cytoplasm"/>
    <property type="evidence" value="ECO:0007669"/>
    <property type="project" value="UniProtKB-SubCell"/>
</dbReference>
<dbReference type="FunFam" id="3.30.200.20:FF:000049">
    <property type="entry name" value="cyclin-dependent kinase-like 1 isoform X1"/>
    <property type="match status" value="1"/>
</dbReference>
<dbReference type="PANTHER" id="PTHR24056">
    <property type="entry name" value="CELL DIVISION PROTEIN KINASE"/>
    <property type="match status" value="1"/>
</dbReference>
<gene>
    <name evidence="18" type="ORF">P5673_013019</name>
</gene>
<proteinExistence type="inferred from homology"/>